<name>A0A928VQ73_9CYAN</name>
<dbReference type="PANTHER" id="PTHR43527:SF2">
    <property type="entry name" value="4-DIPHOSPHOCYTIDYL-2-C-METHYL-D-ERYTHRITOL KINASE, CHLOROPLASTIC"/>
    <property type="match status" value="1"/>
</dbReference>
<dbReference type="InterPro" id="IPR006204">
    <property type="entry name" value="GHMP_kinase_N_dom"/>
</dbReference>
<dbReference type="GO" id="GO:0019288">
    <property type="term" value="P:isopentenyl diphosphate biosynthetic process, methylerythritol 4-phosphate pathway"/>
    <property type="evidence" value="ECO:0007669"/>
    <property type="project" value="UniProtKB-UniRule"/>
</dbReference>
<dbReference type="AlphaFoldDB" id="A0A928VQ73"/>
<evidence type="ECO:0000313" key="13">
    <source>
        <dbReference type="Proteomes" id="UP000625316"/>
    </source>
</evidence>
<sequence>MREYSLIAPAKINLFLGIVGHHFSRETPPKPDGFHELVMVMQTVDLADRVTVRETSRRGITVTCDDGAVPQDETNLAYKAAALMQQNFPDAAARHGGVAILLEKKIPMGAGLAGGSADCAAVLVGIDLLWDLGLTQAELQGIAAQIGSDIPFCVSGGTALATGRGELIDPLPDLDNLYVVLAKYRDLPVSTPWAYQAFRQRFGATYPLTPAETEAKKQVLRSGEMLSAINQRQAQRIAQLLHNDLEKVVLPEYPQIQGLRDTFAALPVMGTMMSGSGSTVFALCDSEAKANAVRSQMQQQIDDVTLDLWVTKFCASGVHLA</sequence>
<gene>
    <name evidence="9" type="primary">ispE</name>
    <name evidence="12" type="ORF">IQ266_18755</name>
</gene>
<dbReference type="Proteomes" id="UP000625316">
    <property type="component" value="Unassembled WGS sequence"/>
</dbReference>
<comment type="pathway">
    <text evidence="9">Isoprenoid biosynthesis; isopentenyl diphosphate biosynthesis via DXP pathway; isopentenyl diphosphate from 1-deoxy-D-xylulose 5-phosphate: step 3/6.</text>
</comment>
<comment type="function">
    <text evidence="9">Catalyzes the phosphorylation of the position 2 hydroxy group of 4-diphosphocytidyl-2C-methyl-D-erythritol.</text>
</comment>
<feature type="domain" description="GHMP kinase N-terminal" evidence="10">
    <location>
        <begin position="75"/>
        <end position="157"/>
    </location>
</feature>
<accession>A0A928VQ73</accession>
<dbReference type="EC" id="2.7.1.148" evidence="2 9"/>
<dbReference type="RefSeq" id="WP_264326605.1">
    <property type="nucleotide sequence ID" value="NZ_JADEXQ010000075.1"/>
</dbReference>
<evidence type="ECO:0000259" key="11">
    <source>
        <dbReference type="Pfam" id="PF08544"/>
    </source>
</evidence>
<feature type="domain" description="GHMP kinase C-terminal" evidence="11">
    <location>
        <begin position="225"/>
        <end position="300"/>
    </location>
</feature>
<comment type="similarity">
    <text evidence="1 9">Belongs to the GHMP kinase family. IspE subfamily.</text>
</comment>
<dbReference type="InterPro" id="IPR004424">
    <property type="entry name" value="IspE"/>
</dbReference>
<protein>
    <recommendedName>
        <fullName evidence="3 9">4-diphosphocytidyl-2-C-methyl-D-erythritol kinase</fullName>
        <shortName evidence="9">CMK</shortName>
        <ecNumber evidence="2 9">2.7.1.148</ecNumber>
    </recommendedName>
    <alternativeName>
        <fullName evidence="8 9">4-(cytidine-5'-diphospho)-2-C-methyl-D-erythritol kinase</fullName>
    </alternativeName>
</protein>
<proteinExistence type="inferred from homology"/>
<dbReference type="Pfam" id="PF08544">
    <property type="entry name" value="GHMP_kinases_C"/>
    <property type="match status" value="1"/>
</dbReference>
<feature type="binding site" evidence="9">
    <location>
        <begin position="107"/>
        <end position="117"/>
    </location>
    <ligand>
        <name>ATP</name>
        <dbReference type="ChEBI" id="CHEBI:30616"/>
    </ligand>
</feature>
<evidence type="ECO:0000256" key="8">
    <source>
        <dbReference type="ARBA" id="ARBA00032554"/>
    </source>
</evidence>
<dbReference type="NCBIfam" id="TIGR00154">
    <property type="entry name" value="ispE"/>
    <property type="match status" value="1"/>
</dbReference>
<dbReference type="PIRSF" id="PIRSF010376">
    <property type="entry name" value="IspE"/>
    <property type="match status" value="1"/>
</dbReference>
<keyword evidence="5 9" id="KW-0547">Nucleotide-binding</keyword>
<organism evidence="12 13">
    <name type="scientific">Romeriopsis navalis LEGE 11480</name>
    <dbReference type="NCBI Taxonomy" id="2777977"/>
    <lineage>
        <taxon>Bacteria</taxon>
        <taxon>Bacillati</taxon>
        <taxon>Cyanobacteriota</taxon>
        <taxon>Cyanophyceae</taxon>
        <taxon>Leptolyngbyales</taxon>
        <taxon>Leptolyngbyaceae</taxon>
        <taxon>Romeriopsis</taxon>
        <taxon>Romeriopsis navalis</taxon>
    </lineage>
</organism>
<dbReference type="SUPFAM" id="SSF54211">
    <property type="entry name" value="Ribosomal protein S5 domain 2-like"/>
    <property type="match status" value="1"/>
</dbReference>
<keyword evidence="6 9" id="KW-0418">Kinase</keyword>
<evidence type="ECO:0000256" key="2">
    <source>
        <dbReference type="ARBA" id="ARBA00012052"/>
    </source>
</evidence>
<keyword evidence="9" id="KW-0414">Isoprene biosynthesis</keyword>
<reference evidence="12" key="1">
    <citation type="submission" date="2020-10" db="EMBL/GenBank/DDBJ databases">
        <authorList>
            <person name="Castelo-Branco R."/>
            <person name="Eusebio N."/>
            <person name="Adriana R."/>
            <person name="Vieira A."/>
            <person name="Brugerolle De Fraissinette N."/>
            <person name="Rezende De Castro R."/>
            <person name="Schneider M.P."/>
            <person name="Vasconcelos V."/>
            <person name="Leao P.N."/>
        </authorList>
    </citation>
    <scope>NUCLEOTIDE SEQUENCE</scope>
    <source>
        <strain evidence="12">LEGE 11480</strain>
    </source>
</reference>
<dbReference type="Pfam" id="PF00288">
    <property type="entry name" value="GHMP_kinases_N"/>
    <property type="match status" value="1"/>
</dbReference>
<evidence type="ECO:0000259" key="10">
    <source>
        <dbReference type="Pfam" id="PF00288"/>
    </source>
</evidence>
<dbReference type="InterPro" id="IPR013750">
    <property type="entry name" value="GHMP_kinase_C_dom"/>
</dbReference>
<keyword evidence="7 9" id="KW-0067">ATP-binding</keyword>
<dbReference type="Gene3D" id="3.30.230.10">
    <property type="match status" value="1"/>
</dbReference>
<comment type="catalytic activity">
    <reaction evidence="9">
        <text>4-CDP-2-C-methyl-D-erythritol + ATP = 4-CDP-2-C-methyl-D-erythritol 2-phosphate + ADP + H(+)</text>
        <dbReference type="Rhea" id="RHEA:18437"/>
        <dbReference type="ChEBI" id="CHEBI:15378"/>
        <dbReference type="ChEBI" id="CHEBI:30616"/>
        <dbReference type="ChEBI" id="CHEBI:57823"/>
        <dbReference type="ChEBI" id="CHEBI:57919"/>
        <dbReference type="ChEBI" id="CHEBI:456216"/>
        <dbReference type="EC" id="2.7.1.148"/>
    </reaction>
</comment>
<evidence type="ECO:0000256" key="1">
    <source>
        <dbReference type="ARBA" id="ARBA00009684"/>
    </source>
</evidence>
<evidence type="ECO:0000256" key="4">
    <source>
        <dbReference type="ARBA" id="ARBA00022679"/>
    </source>
</evidence>
<keyword evidence="13" id="KW-1185">Reference proteome</keyword>
<evidence type="ECO:0000256" key="3">
    <source>
        <dbReference type="ARBA" id="ARBA00017473"/>
    </source>
</evidence>
<dbReference type="HAMAP" id="MF_00061">
    <property type="entry name" value="IspE"/>
    <property type="match status" value="1"/>
</dbReference>
<feature type="active site" evidence="9">
    <location>
        <position position="149"/>
    </location>
</feature>
<dbReference type="InterPro" id="IPR020568">
    <property type="entry name" value="Ribosomal_Su5_D2-typ_SF"/>
</dbReference>
<dbReference type="PANTHER" id="PTHR43527">
    <property type="entry name" value="4-DIPHOSPHOCYTIDYL-2-C-METHYL-D-ERYTHRITOL KINASE, CHLOROPLASTIC"/>
    <property type="match status" value="1"/>
</dbReference>
<evidence type="ECO:0000256" key="9">
    <source>
        <dbReference type="HAMAP-Rule" id="MF_00061"/>
    </source>
</evidence>
<dbReference type="GO" id="GO:0016114">
    <property type="term" value="P:terpenoid biosynthetic process"/>
    <property type="evidence" value="ECO:0007669"/>
    <property type="project" value="UniProtKB-UniRule"/>
</dbReference>
<dbReference type="EMBL" id="JADEXQ010000075">
    <property type="protein sequence ID" value="MBE9031778.1"/>
    <property type="molecule type" value="Genomic_DNA"/>
</dbReference>
<keyword evidence="4 9" id="KW-0808">Transferase</keyword>
<dbReference type="InterPro" id="IPR036554">
    <property type="entry name" value="GHMP_kinase_C_sf"/>
</dbReference>
<comment type="caution">
    <text evidence="12">The sequence shown here is derived from an EMBL/GenBank/DDBJ whole genome shotgun (WGS) entry which is preliminary data.</text>
</comment>
<evidence type="ECO:0000256" key="6">
    <source>
        <dbReference type="ARBA" id="ARBA00022777"/>
    </source>
</evidence>
<dbReference type="GO" id="GO:0005524">
    <property type="term" value="F:ATP binding"/>
    <property type="evidence" value="ECO:0007669"/>
    <property type="project" value="UniProtKB-UniRule"/>
</dbReference>
<feature type="active site" evidence="9">
    <location>
        <position position="11"/>
    </location>
</feature>
<dbReference type="InterPro" id="IPR014721">
    <property type="entry name" value="Ribsml_uS5_D2-typ_fold_subgr"/>
</dbReference>
<evidence type="ECO:0000256" key="5">
    <source>
        <dbReference type="ARBA" id="ARBA00022741"/>
    </source>
</evidence>
<evidence type="ECO:0000313" key="12">
    <source>
        <dbReference type="EMBL" id="MBE9031778.1"/>
    </source>
</evidence>
<dbReference type="SUPFAM" id="SSF55060">
    <property type="entry name" value="GHMP Kinase, C-terminal domain"/>
    <property type="match status" value="1"/>
</dbReference>
<dbReference type="Gene3D" id="3.30.70.890">
    <property type="entry name" value="GHMP kinase, C-terminal domain"/>
    <property type="match status" value="1"/>
</dbReference>
<evidence type="ECO:0000256" key="7">
    <source>
        <dbReference type="ARBA" id="ARBA00022840"/>
    </source>
</evidence>
<dbReference type="GO" id="GO:0050515">
    <property type="term" value="F:4-(cytidine 5'-diphospho)-2-C-methyl-D-erythritol kinase activity"/>
    <property type="evidence" value="ECO:0007669"/>
    <property type="project" value="UniProtKB-UniRule"/>
</dbReference>